<dbReference type="InterPro" id="IPR049458">
    <property type="entry name" value="EpsG-like"/>
</dbReference>
<evidence type="ECO:0000256" key="1">
    <source>
        <dbReference type="SAM" id="Phobius"/>
    </source>
</evidence>
<keyword evidence="3" id="KW-1185">Reference proteome</keyword>
<organism evidence="2 3">
    <name type="scientific">Sphingobacterium multivorum</name>
    <dbReference type="NCBI Taxonomy" id="28454"/>
    <lineage>
        <taxon>Bacteria</taxon>
        <taxon>Pseudomonadati</taxon>
        <taxon>Bacteroidota</taxon>
        <taxon>Sphingobacteriia</taxon>
        <taxon>Sphingobacteriales</taxon>
        <taxon>Sphingobacteriaceae</taxon>
        <taxon>Sphingobacterium</taxon>
    </lineage>
</organism>
<dbReference type="EMBL" id="CP068224">
    <property type="protein sequence ID" value="QQT53187.1"/>
    <property type="molecule type" value="Genomic_DNA"/>
</dbReference>
<feature type="transmembrane region" description="Helical" evidence="1">
    <location>
        <begin position="302"/>
        <end position="319"/>
    </location>
</feature>
<feature type="transmembrane region" description="Helical" evidence="1">
    <location>
        <begin position="224"/>
        <end position="244"/>
    </location>
</feature>
<dbReference type="Proteomes" id="UP000595498">
    <property type="component" value="Chromosome"/>
</dbReference>
<protein>
    <submittedName>
        <fullName evidence="2">EpsG family protein</fullName>
    </submittedName>
</protein>
<feature type="transmembrane region" description="Helical" evidence="1">
    <location>
        <begin position="251"/>
        <end position="268"/>
    </location>
</feature>
<feature type="transmembrane region" description="Helical" evidence="1">
    <location>
        <begin position="150"/>
        <end position="175"/>
    </location>
</feature>
<sequence>MILLWLISGLNLLLYKRKSAFLLIISFLVLLLYAGFRGENVGTDTPQYYNHFLYVRAGVDLVTEPLWKFLLQSVVFFKGDFHTVLLISSSITLLPIFFVIFRLSPYPLLSIFFYVALYYYFYSFNIIRQSIALSFGLLSIYFYFEKKSFLFIISVIIAVMFHYSAVIIMIGTLMYRFIKKITWVQEMFIIGGSFFVGLFINNYFQSLFQTYFYSNYQSTKELSFFGNLILLLGLNTLFLIIQKVVQVKNQWYYMFFYFIVLSNLLVRIPFGNRFTMYYGITLVIFLPLLLNNNKLSLKHKGLIFALLISYSLFTLFVAWGNGGILPYSNILLD</sequence>
<keyword evidence="1" id="KW-1133">Transmembrane helix</keyword>
<proteinExistence type="predicted"/>
<feature type="transmembrane region" description="Helical" evidence="1">
    <location>
        <begin position="79"/>
        <end position="98"/>
    </location>
</feature>
<feature type="transmembrane region" description="Helical" evidence="1">
    <location>
        <begin position="274"/>
        <end position="290"/>
    </location>
</feature>
<feature type="transmembrane region" description="Helical" evidence="1">
    <location>
        <begin position="20"/>
        <end position="36"/>
    </location>
</feature>
<reference evidence="2 3" key="1">
    <citation type="submission" date="2021-01" db="EMBL/GenBank/DDBJ databases">
        <title>FDA dAtabase for Regulatory Grade micrObial Sequences (FDA-ARGOS): Supporting development and validation of Infectious Disease Dx tests.</title>
        <authorList>
            <person name="Sproer C."/>
            <person name="Gronow S."/>
            <person name="Severitt S."/>
            <person name="Schroder I."/>
            <person name="Tallon L."/>
            <person name="Sadzewicz L."/>
            <person name="Zhao X."/>
            <person name="Boylan J."/>
            <person name="Ott S."/>
            <person name="Bowen H."/>
            <person name="Vavikolanu K."/>
            <person name="Mehta A."/>
            <person name="Aluvathingal J."/>
            <person name="Nadendla S."/>
            <person name="Lowell S."/>
            <person name="Myers T."/>
            <person name="Yan Y."/>
            <person name="Sichtig H."/>
        </authorList>
    </citation>
    <scope>NUCLEOTIDE SEQUENCE [LARGE SCALE GENOMIC DNA]</scope>
    <source>
        <strain evidence="2 3">FDAARGOS_1141</strain>
    </source>
</reference>
<keyword evidence="1" id="KW-0472">Membrane</keyword>
<evidence type="ECO:0000313" key="2">
    <source>
        <dbReference type="EMBL" id="QQT53187.1"/>
    </source>
</evidence>
<feature type="transmembrane region" description="Helical" evidence="1">
    <location>
        <begin position="187"/>
        <end position="204"/>
    </location>
</feature>
<accession>A0ABX7CMD0</accession>
<feature type="transmembrane region" description="Helical" evidence="1">
    <location>
        <begin position="104"/>
        <end position="121"/>
    </location>
</feature>
<evidence type="ECO:0000313" key="3">
    <source>
        <dbReference type="Proteomes" id="UP000595498"/>
    </source>
</evidence>
<dbReference type="Pfam" id="PF14897">
    <property type="entry name" value="EpsG"/>
    <property type="match status" value="1"/>
</dbReference>
<keyword evidence="1" id="KW-0812">Transmembrane</keyword>
<name>A0ABX7CMD0_SPHMU</name>
<gene>
    <name evidence="2" type="ORF">I6I98_23570</name>
</gene>